<proteinExistence type="predicted"/>
<dbReference type="AlphaFoldDB" id="A0A7R8VN25"/>
<evidence type="ECO:0008006" key="3">
    <source>
        <dbReference type="Google" id="ProtNLM"/>
    </source>
</evidence>
<feature type="chain" id="PRO_5031443941" description="Histidine ammonia-lyase" evidence="1">
    <location>
        <begin position="17"/>
        <end position="309"/>
    </location>
</feature>
<evidence type="ECO:0000256" key="1">
    <source>
        <dbReference type="SAM" id="SignalP"/>
    </source>
</evidence>
<protein>
    <recommendedName>
        <fullName evidence="3">Histidine ammonia-lyase</fullName>
    </recommendedName>
</protein>
<sequence length="309" mass="34038">MSTVIAVLDLVQIVFAERGEIISAGNFHGEYPAKALDYLAVGVHELASMSERRIERLVNPALSELPAFLVKDGGLNSGFMLAHCTAAALVSENKVLCHPASVDSLSTSAGTEDHVSMGGYAARKSLQVLDNVERVIAIELLAACQAIEFLRPLKTTVPLEEVYNVVRSSISSLLGHRVSQASQEDGSLGISVQLCPSLPQYPVRSLSSSGFPRRQLPWKKFKTSSVAPSVTYRKTLPWDRDRFMSPDIETVTQILKDGKIWEAVRHHIDYYHAPEEIETRVFSPTAVMVGTKQRARANSESVPKKRRIK</sequence>
<dbReference type="GO" id="GO:0003824">
    <property type="term" value="F:catalytic activity"/>
    <property type="evidence" value="ECO:0007669"/>
    <property type="project" value="InterPro"/>
</dbReference>
<accession>A0A7R8VN25</accession>
<dbReference type="EMBL" id="OA568468">
    <property type="protein sequence ID" value="CAD7201556.1"/>
    <property type="molecule type" value="Genomic_DNA"/>
</dbReference>
<dbReference type="SUPFAM" id="SSF48557">
    <property type="entry name" value="L-aspartase-like"/>
    <property type="match status" value="1"/>
</dbReference>
<evidence type="ECO:0000313" key="2">
    <source>
        <dbReference type="EMBL" id="CAD7201556.1"/>
    </source>
</evidence>
<dbReference type="InterPro" id="IPR001106">
    <property type="entry name" value="Aromatic_Lyase"/>
</dbReference>
<dbReference type="Gene3D" id="1.20.200.10">
    <property type="entry name" value="Fumarase/aspartase (Central domain)"/>
    <property type="match status" value="1"/>
</dbReference>
<dbReference type="PANTHER" id="PTHR10362">
    <property type="entry name" value="HISTIDINE AMMONIA-LYASE"/>
    <property type="match status" value="1"/>
</dbReference>
<dbReference type="InterPro" id="IPR008948">
    <property type="entry name" value="L-Aspartase-like"/>
</dbReference>
<organism evidence="2">
    <name type="scientific">Timema douglasi</name>
    <name type="common">Walking stick</name>
    <dbReference type="NCBI Taxonomy" id="61478"/>
    <lineage>
        <taxon>Eukaryota</taxon>
        <taxon>Metazoa</taxon>
        <taxon>Ecdysozoa</taxon>
        <taxon>Arthropoda</taxon>
        <taxon>Hexapoda</taxon>
        <taxon>Insecta</taxon>
        <taxon>Pterygota</taxon>
        <taxon>Neoptera</taxon>
        <taxon>Polyneoptera</taxon>
        <taxon>Phasmatodea</taxon>
        <taxon>Timematodea</taxon>
        <taxon>Timematoidea</taxon>
        <taxon>Timematidae</taxon>
        <taxon>Timema</taxon>
    </lineage>
</organism>
<feature type="signal peptide" evidence="1">
    <location>
        <begin position="1"/>
        <end position="16"/>
    </location>
</feature>
<keyword evidence="1" id="KW-0732">Signal</keyword>
<name>A0A7R8VN25_TIMDO</name>
<dbReference type="Pfam" id="PF00221">
    <property type="entry name" value="Lyase_aromatic"/>
    <property type="match status" value="1"/>
</dbReference>
<reference evidence="2" key="1">
    <citation type="submission" date="2020-11" db="EMBL/GenBank/DDBJ databases">
        <authorList>
            <person name="Tran Van P."/>
        </authorList>
    </citation>
    <scope>NUCLEOTIDE SEQUENCE</scope>
</reference>
<gene>
    <name evidence="2" type="ORF">TDIB3V08_LOCUS7752</name>
</gene>